<keyword evidence="8 10" id="KW-0472">Membrane</keyword>
<keyword evidence="7" id="KW-0406">Ion transport</keyword>
<name>A0A4U5NWG2_STECR</name>
<feature type="compositionally biased region" description="Basic and acidic residues" evidence="9">
    <location>
        <begin position="27"/>
        <end position="47"/>
    </location>
</feature>
<dbReference type="OrthoDB" id="5791097at2759"/>
<feature type="transmembrane region" description="Helical" evidence="10">
    <location>
        <begin position="168"/>
        <end position="194"/>
    </location>
</feature>
<comment type="caution">
    <text evidence="12">The sequence shown here is derived from an EMBL/GenBank/DDBJ whole genome shotgun (WGS) entry which is preliminary data.</text>
</comment>
<feature type="transmembrane region" description="Helical" evidence="10">
    <location>
        <begin position="398"/>
        <end position="418"/>
    </location>
</feature>
<dbReference type="FunFam" id="1.10.357.20:FF:000001">
    <property type="entry name" value="Solute carrier family 41 member 2"/>
    <property type="match status" value="1"/>
</dbReference>
<comment type="similarity">
    <text evidence="2">Belongs to the SLC41A transporter family.</text>
</comment>
<dbReference type="GO" id="GO:0005886">
    <property type="term" value="C:plasma membrane"/>
    <property type="evidence" value="ECO:0007669"/>
    <property type="project" value="TreeGrafter"/>
</dbReference>
<reference evidence="12 13" key="2">
    <citation type="journal article" date="2019" name="G3 (Bethesda)">
        <title>Hybrid Assembly of the Genome of the Entomopathogenic Nematode Steinernema carpocapsae Identifies the X-Chromosome.</title>
        <authorList>
            <person name="Serra L."/>
            <person name="Macchietto M."/>
            <person name="Macias-Munoz A."/>
            <person name="McGill C.J."/>
            <person name="Rodriguez I.M."/>
            <person name="Rodriguez B."/>
            <person name="Murad R."/>
            <person name="Mortazavi A."/>
        </authorList>
    </citation>
    <scope>NUCLEOTIDE SEQUENCE [LARGE SCALE GENOMIC DNA]</scope>
    <source>
        <strain evidence="12 13">ALL</strain>
    </source>
</reference>
<feature type="transmembrane region" description="Helical" evidence="10">
    <location>
        <begin position="243"/>
        <end position="262"/>
    </location>
</feature>
<dbReference type="InterPro" id="IPR036739">
    <property type="entry name" value="SLC41_membr_dom_sf"/>
</dbReference>
<evidence type="ECO:0000313" key="12">
    <source>
        <dbReference type="EMBL" id="TKR87927.1"/>
    </source>
</evidence>
<evidence type="ECO:0000256" key="2">
    <source>
        <dbReference type="ARBA" id="ARBA00009749"/>
    </source>
</evidence>
<dbReference type="Proteomes" id="UP000298663">
    <property type="component" value="Unassembled WGS sequence"/>
</dbReference>
<evidence type="ECO:0000256" key="1">
    <source>
        <dbReference type="ARBA" id="ARBA00004141"/>
    </source>
</evidence>
<evidence type="ECO:0000256" key="3">
    <source>
        <dbReference type="ARBA" id="ARBA00022448"/>
    </source>
</evidence>
<proteinExistence type="inferred from homology"/>
<feature type="transmembrane region" description="Helical" evidence="10">
    <location>
        <begin position="274"/>
        <end position="293"/>
    </location>
</feature>
<dbReference type="SUPFAM" id="SSF161093">
    <property type="entry name" value="MgtE membrane domain-like"/>
    <property type="match status" value="2"/>
</dbReference>
<organism evidence="12 13">
    <name type="scientific">Steinernema carpocapsae</name>
    <name type="common">Entomopathogenic nematode</name>
    <dbReference type="NCBI Taxonomy" id="34508"/>
    <lineage>
        <taxon>Eukaryota</taxon>
        <taxon>Metazoa</taxon>
        <taxon>Ecdysozoa</taxon>
        <taxon>Nematoda</taxon>
        <taxon>Chromadorea</taxon>
        <taxon>Rhabditida</taxon>
        <taxon>Tylenchina</taxon>
        <taxon>Panagrolaimomorpha</taxon>
        <taxon>Strongyloidoidea</taxon>
        <taxon>Steinernematidae</taxon>
        <taxon>Steinernema</taxon>
    </lineage>
</organism>
<feature type="transmembrane region" description="Helical" evidence="10">
    <location>
        <begin position="206"/>
        <end position="231"/>
    </location>
</feature>
<evidence type="ECO:0000256" key="10">
    <source>
        <dbReference type="SAM" id="Phobius"/>
    </source>
</evidence>
<reference evidence="12 13" key="1">
    <citation type="journal article" date="2015" name="Genome Biol.">
        <title>Comparative genomics of Steinernema reveals deeply conserved gene regulatory networks.</title>
        <authorList>
            <person name="Dillman A.R."/>
            <person name="Macchietto M."/>
            <person name="Porter C.F."/>
            <person name="Rogers A."/>
            <person name="Williams B."/>
            <person name="Antoshechkin I."/>
            <person name="Lee M.M."/>
            <person name="Goodwin Z."/>
            <person name="Lu X."/>
            <person name="Lewis E.E."/>
            <person name="Goodrich-Blair H."/>
            <person name="Stock S.P."/>
            <person name="Adams B.J."/>
            <person name="Sternberg P.W."/>
            <person name="Mortazavi A."/>
        </authorList>
    </citation>
    <scope>NUCLEOTIDE SEQUENCE [LARGE SCALE GENOMIC DNA]</scope>
    <source>
        <strain evidence="12 13">ALL</strain>
    </source>
</reference>
<comment type="subcellular location">
    <subcellularLocation>
        <location evidence="1">Membrane</location>
        <topology evidence="1">Multi-pass membrane protein</topology>
    </subcellularLocation>
</comment>
<dbReference type="InterPro" id="IPR006667">
    <property type="entry name" value="SLC41_membr_dom"/>
</dbReference>
<feature type="domain" description="SLC41A/MgtE integral membrane" evidence="11">
    <location>
        <begin position="93"/>
        <end position="226"/>
    </location>
</feature>
<feature type="region of interest" description="Disordered" evidence="9">
    <location>
        <begin position="1"/>
        <end position="47"/>
    </location>
</feature>
<evidence type="ECO:0000256" key="5">
    <source>
        <dbReference type="ARBA" id="ARBA00022842"/>
    </source>
</evidence>
<feature type="domain" description="SLC41A/MgtE integral membrane" evidence="11">
    <location>
        <begin position="307"/>
        <end position="455"/>
    </location>
</feature>
<evidence type="ECO:0000256" key="9">
    <source>
        <dbReference type="SAM" id="MobiDB-lite"/>
    </source>
</evidence>
<gene>
    <name evidence="12" type="ORF">L596_012253</name>
</gene>
<protein>
    <recommendedName>
        <fullName evidence="11">SLC41A/MgtE integral membrane domain-containing protein</fullName>
    </recommendedName>
</protein>
<evidence type="ECO:0000256" key="7">
    <source>
        <dbReference type="ARBA" id="ARBA00023065"/>
    </source>
</evidence>
<evidence type="ECO:0000256" key="6">
    <source>
        <dbReference type="ARBA" id="ARBA00022989"/>
    </source>
</evidence>
<feature type="transmembrane region" description="Helical" evidence="10">
    <location>
        <begin position="52"/>
        <end position="74"/>
    </location>
</feature>
<evidence type="ECO:0000256" key="8">
    <source>
        <dbReference type="ARBA" id="ARBA00023136"/>
    </source>
</evidence>
<dbReference type="AlphaFoldDB" id="A0A4U5NWG2"/>
<keyword evidence="5" id="KW-0460">Magnesium</keyword>
<evidence type="ECO:0000259" key="11">
    <source>
        <dbReference type="Pfam" id="PF01769"/>
    </source>
</evidence>
<dbReference type="PANTHER" id="PTHR16228:SF21">
    <property type="entry name" value="SLC41A_MGTE INTEGRAL MEMBRANE DOMAIN-CONTAINING PROTEIN"/>
    <property type="match status" value="1"/>
</dbReference>
<dbReference type="Pfam" id="PF01769">
    <property type="entry name" value="MgtE"/>
    <property type="match status" value="2"/>
</dbReference>
<dbReference type="EMBL" id="AZBU02000003">
    <property type="protein sequence ID" value="TKR87927.1"/>
    <property type="molecule type" value="Genomic_DNA"/>
</dbReference>
<dbReference type="PANTHER" id="PTHR16228">
    <property type="entry name" value="DIVALENT CATION TRANSPORTER SOLUTE CARRIER FAMILY 41"/>
    <property type="match status" value="1"/>
</dbReference>
<keyword evidence="3" id="KW-0813">Transport</keyword>
<dbReference type="InterPro" id="IPR045349">
    <property type="entry name" value="SLC41A1-3"/>
</dbReference>
<sequence>MSASSTSSESGRKPTTTLPIDDEDSHEESGRSEAKAPEKTPSEAKEEKMSHIFLQSLPPLLIGGCGLIASGIFLSSSMKWSIMSHVCEVLILIPAFIGMKGNIEMSFSSRLSTMSHLGYIDENKAMWRIFLTNTALVQAQSILLSLFASVVAIAIHCFKNSFNIQRSILMTSTAVTAGSVSSLVMIVLMVLVIYACPKLGINPDNVAAPIAASIGDIVALASFIGIGTVLFNVCEGSDRLCPWSLFLLIALLLLTPVLIYLASREKKNRGVLKWGWWAPSVAVIISSFGGYALEFGMKNFDAMESFVPLIAGLGGNRCAVQASRISTSLHRSKIPIGVLPLGNLWAYLNPIRAFFSKDVDSRTAQILIVSSIPVQFFFVSMLVLVVQWAEIDAISWNFTFIGSYTLTTLVQVVILMYFTQFLVHALWRFRADPDHSSIPLITAIGDLLGIVLLLALFATLMQLNSESVWFKPDRQFSGDHCGRRTYAKEDQTR</sequence>
<feature type="transmembrane region" description="Helical" evidence="10">
    <location>
        <begin position="364"/>
        <end position="386"/>
    </location>
</feature>
<keyword evidence="4 10" id="KW-0812">Transmembrane</keyword>
<keyword evidence="13" id="KW-1185">Reference proteome</keyword>
<keyword evidence="6 10" id="KW-1133">Transmembrane helix</keyword>
<feature type="transmembrane region" description="Helical" evidence="10">
    <location>
        <begin position="135"/>
        <end position="156"/>
    </location>
</feature>
<dbReference type="GO" id="GO:0008324">
    <property type="term" value="F:monoatomic cation transmembrane transporter activity"/>
    <property type="evidence" value="ECO:0007669"/>
    <property type="project" value="InterPro"/>
</dbReference>
<feature type="transmembrane region" description="Helical" evidence="10">
    <location>
        <begin position="438"/>
        <end position="461"/>
    </location>
</feature>
<feature type="compositionally biased region" description="Polar residues" evidence="9">
    <location>
        <begin position="1"/>
        <end position="18"/>
    </location>
</feature>
<evidence type="ECO:0000256" key="4">
    <source>
        <dbReference type="ARBA" id="ARBA00022692"/>
    </source>
</evidence>
<dbReference type="Gene3D" id="1.10.357.20">
    <property type="entry name" value="SLC41 divalent cation transporters, integral membrane domain"/>
    <property type="match status" value="2"/>
</dbReference>
<evidence type="ECO:0000313" key="13">
    <source>
        <dbReference type="Proteomes" id="UP000298663"/>
    </source>
</evidence>
<accession>A0A4U5NWG2</accession>